<evidence type="ECO:0000313" key="2">
    <source>
        <dbReference type="EMBL" id="KAF2213750.1"/>
    </source>
</evidence>
<dbReference type="InterPro" id="IPR005302">
    <property type="entry name" value="MoCF_Sase_C"/>
</dbReference>
<dbReference type="GO" id="GO:0003824">
    <property type="term" value="F:catalytic activity"/>
    <property type="evidence" value="ECO:0007669"/>
    <property type="project" value="InterPro"/>
</dbReference>
<dbReference type="InterPro" id="IPR005303">
    <property type="entry name" value="MOCOS_middle"/>
</dbReference>
<dbReference type="Pfam" id="PF03473">
    <property type="entry name" value="MOSC"/>
    <property type="match status" value="1"/>
</dbReference>
<dbReference type="EMBL" id="ML992670">
    <property type="protein sequence ID" value="KAF2213750.1"/>
    <property type="molecule type" value="Genomic_DNA"/>
</dbReference>
<proteinExistence type="predicted"/>
<dbReference type="GO" id="GO:0030170">
    <property type="term" value="F:pyridoxal phosphate binding"/>
    <property type="evidence" value="ECO:0007669"/>
    <property type="project" value="InterPro"/>
</dbReference>
<gene>
    <name evidence="2" type="ORF">CERZMDRAFT_14244</name>
</gene>
<feature type="non-terminal residue" evidence="2">
    <location>
        <position position="378"/>
    </location>
</feature>
<evidence type="ECO:0000313" key="3">
    <source>
        <dbReference type="Proteomes" id="UP000799539"/>
    </source>
</evidence>
<protein>
    <recommendedName>
        <fullName evidence="1">MOSC domain-containing protein</fullName>
    </recommendedName>
</protein>
<keyword evidence="3" id="KW-1185">Reference proteome</keyword>
<dbReference type="SUPFAM" id="SSF141673">
    <property type="entry name" value="MOSC N-terminal domain-like"/>
    <property type="match status" value="1"/>
</dbReference>
<organism evidence="2 3">
    <name type="scientific">Cercospora zeae-maydis SCOH1-5</name>
    <dbReference type="NCBI Taxonomy" id="717836"/>
    <lineage>
        <taxon>Eukaryota</taxon>
        <taxon>Fungi</taxon>
        <taxon>Dikarya</taxon>
        <taxon>Ascomycota</taxon>
        <taxon>Pezizomycotina</taxon>
        <taxon>Dothideomycetes</taxon>
        <taxon>Dothideomycetidae</taxon>
        <taxon>Mycosphaerellales</taxon>
        <taxon>Mycosphaerellaceae</taxon>
        <taxon>Cercospora</taxon>
    </lineage>
</organism>
<feature type="domain" description="MOSC" evidence="1">
    <location>
        <begin position="183"/>
        <end position="361"/>
    </location>
</feature>
<dbReference type="Proteomes" id="UP000799539">
    <property type="component" value="Unassembled WGS sequence"/>
</dbReference>
<dbReference type="AlphaFoldDB" id="A0A6A6FK34"/>
<dbReference type="PROSITE" id="PS51340">
    <property type="entry name" value="MOSC"/>
    <property type="match status" value="1"/>
</dbReference>
<accession>A0A6A6FK34</accession>
<reference evidence="2" key="1">
    <citation type="journal article" date="2020" name="Stud. Mycol.">
        <title>101 Dothideomycetes genomes: a test case for predicting lifestyles and emergence of pathogens.</title>
        <authorList>
            <person name="Haridas S."/>
            <person name="Albert R."/>
            <person name="Binder M."/>
            <person name="Bloem J."/>
            <person name="Labutti K."/>
            <person name="Salamov A."/>
            <person name="Andreopoulos B."/>
            <person name="Baker S."/>
            <person name="Barry K."/>
            <person name="Bills G."/>
            <person name="Bluhm B."/>
            <person name="Cannon C."/>
            <person name="Castanera R."/>
            <person name="Culley D."/>
            <person name="Daum C."/>
            <person name="Ezra D."/>
            <person name="Gonzalez J."/>
            <person name="Henrissat B."/>
            <person name="Kuo A."/>
            <person name="Liang C."/>
            <person name="Lipzen A."/>
            <person name="Lutzoni F."/>
            <person name="Magnuson J."/>
            <person name="Mondo S."/>
            <person name="Nolan M."/>
            <person name="Ohm R."/>
            <person name="Pangilinan J."/>
            <person name="Park H.-J."/>
            <person name="Ramirez L."/>
            <person name="Alfaro M."/>
            <person name="Sun H."/>
            <person name="Tritt A."/>
            <person name="Yoshinaga Y."/>
            <person name="Zwiers L.-H."/>
            <person name="Turgeon B."/>
            <person name="Goodwin S."/>
            <person name="Spatafora J."/>
            <person name="Crous P."/>
            <person name="Grigoriev I."/>
        </authorList>
    </citation>
    <scope>NUCLEOTIDE SEQUENCE</scope>
    <source>
        <strain evidence="2">SCOH1-5</strain>
    </source>
</reference>
<dbReference type="Pfam" id="PF03476">
    <property type="entry name" value="MOSC_N"/>
    <property type="match status" value="1"/>
</dbReference>
<dbReference type="PANTHER" id="PTHR14237:SF34">
    <property type="entry name" value="MOSC DOMAIN PROTEIN (AFU_ORTHOLOGUE AFUA_2G07820)"/>
    <property type="match status" value="1"/>
</dbReference>
<dbReference type="GO" id="GO:0030151">
    <property type="term" value="F:molybdenum ion binding"/>
    <property type="evidence" value="ECO:0007669"/>
    <property type="project" value="InterPro"/>
</dbReference>
<sequence>MKIEGIYIYPVKALRAVELEEAQVTKHGFHHDRRFMMLHVQKGEDGKTTYKNIAIAYYPKSVLFHPRIDTDAGILNITYKPPNEEEKSLDVPLSPHTDDLEIVDVTLHGSPAKAYKMQQQYSDWLSSCYGIEVILVYLGPQYRPVLMSSSHNIQRKPNSSSSNNNNNASSWLSSITSTATNLLSSGGSSSSGGTSSSSSDPHLLTFTDVAPYLITSSKSMQDIHARFPSTTDPSTLDIIKFRPNIIVSGASTPWDEDFWHQITIIPSSSSSSSSTSQNNTNNKPTKIDCIHNCGRCKSINIDYQTGEPSTSESGELLKKLQKDRRVDPGVKYSPIFGRYSFLNDAESEGNVIRKGDEVEVSKRAEERTAFGKYAFLSL</sequence>
<name>A0A6A6FK34_9PEZI</name>
<dbReference type="PANTHER" id="PTHR14237">
    <property type="entry name" value="MOLYBDOPTERIN COFACTOR SULFURASE MOSC"/>
    <property type="match status" value="1"/>
</dbReference>
<dbReference type="OrthoDB" id="17255at2759"/>
<evidence type="ECO:0000259" key="1">
    <source>
        <dbReference type="PROSITE" id="PS51340"/>
    </source>
</evidence>